<dbReference type="Proteomes" id="UP001589896">
    <property type="component" value="Unassembled WGS sequence"/>
</dbReference>
<accession>A0ABV6RIG8</accession>
<sequence>MSTRKAARPDRLELAERAMLALALVSGVVWAVANGTPGLS</sequence>
<organism evidence="1 2">
    <name type="scientific">Lysobacter korlensis</name>
    <dbReference type="NCBI Taxonomy" id="553636"/>
    <lineage>
        <taxon>Bacteria</taxon>
        <taxon>Pseudomonadati</taxon>
        <taxon>Pseudomonadota</taxon>
        <taxon>Gammaproteobacteria</taxon>
        <taxon>Lysobacterales</taxon>
        <taxon>Lysobacteraceae</taxon>
        <taxon>Lysobacter</taxon>
    </lineage>
</organism>
<comment type="caution">
    <text evidence="1">The sequence shown here is derived from an EMBL/GenBank/DDBJ whole genome shotgun (WGS) entry which is preliminary data.</text>
</comment>
<dbReference type="EMBL" id="JBHLTG010000001">
    <property type="protein sequence ID" value="MFC0676781.1"/>
    <property type="molecule type" value="Genomic_DNA"/>
</dbReference>
<name>A0ABV6RIG8_9GAMM</name>
<keyword evidence="2" id="KW-1185">Reference proteome</keyword>
<protein>
    <submittedName>
        <fullName evidence="1">Uncharacterized protein</fullName>
    </submittedName>
</protein>
<reference evidence="1 2" key="1">
    <citation type="submission" date="2024-09" db="EMBL/GenBank/DDBJ databases">
        <authorList>
            <person name="Sun Q."/>
            <person name="Mori K."/>
        </authorList>
    </citation>
    <scope>NUCLEOTIDE SEQUENCE [LARGE SCALE GENOMIC DNA]</scope>
    <source>
        <strain evidence="1 2">KCTC 23076</strain>
    </source>
</reference>
<proteinExistence type="predicted"/>
<dbReference type="RefSeq" id="WP_386664609.1">
    <property type="nucleotide sequence ID" value="NZ_JBHLTG010000001.1"/>
</dbReference>
<evidence type="ECO:0000313" key="1">
    <source>
        <dbReference type="EMBL" id="MFC0676781.1"/>
    </source>
</evidence>
<gene>
    <name evidence="1" type="ORF">ACFFGH_02790</name>
</gene>
<evidence type="ECO:0000313" key="2">
    <source>
        <dbReference type="Proteomes" id="UP001589896"/>
    </source>
</evidence>